<sequence>KLPYEKGADHDDADNERHDIVRAAPDVLLHVSASWEACPYDDSLPEKRPIADPS</sequence>
<comment type="caution">
    <text evidence="1">The sequence shown here is derived from an EMBL/GenBank/DDBJ whole genome shotgun (WGS) entry which is preliminary data.</text>
</comment>
<dbReference type="AlphaFoldDB" id="A0A699XW79"/>
<protein>
    <submittedName>
        <fullName evidence="1">Uncharacterized protein</fullName>
    </submittedName>
</protein>
<accession>A0A699XW79</accession>
<reference evidence="1" key="1">
    <citation type="journal article" date="2019" name="Sci. Rep.">
        <title>Draft genome of Tanacetum cinerariifolium, the natural source of mosquito coil.</title>
        <authorList>
            <person name="Yamashiro T."/>
            <person name="Shiraishi A."/>
            <person name="Satake H."/>
            <person name="Nakayama K."/>
        </authorList>
    </citation>
    <scope>NUCLEOTIDE SEQUENCE</scope>
</reference>
<organism evidence="1">
    <name type="scientific">Tanacetum cinerariifolium</name>
    <name type="common">Dalmatian daisy</name>
    <name type="synonym">Chrysanthemum cinerariifolium</name>
    <dbReference type="NCBI Taxonomy" id="118510"/>
    <lineage>
        <taxon>Eukaryota</taxon>
        <taxon>Viridiplantae</taxon>
        <taxon>Streptophyta</taxon>
        <taxon>Embryophyta</taxon>
        <taxon>Tracheophyta</taxon>
        <taxon>Spermatophyta</taxon>
        <taxon>Magnoliopsida</taxon>
        <taxon>eudicotyledons</taxon>
        <taxon>Gunneridae</taxon>
        <taxon>Pentapetalae</taxon>
        <taxon>asterids</taxon>
        <taxon>campanulids</taxon>
        <taxon>Asterales</taxon>
        <taxon>Asteraceae</taxon>
        <taxon>Asteroideae</taxon>
        <taxon>Anthemideae</taxon>
        <taxon>Anthemidinae</taxon>
        <taxon>Tanacetum</taxon>
    </lineage>
</organism>
<dbReference type="EMBL" id="BKCJ011888158">
    <property type="protein sequence ID" value="GFD61201.1"/>
    <property type="molecule type" value="Genomic_DNA"/>
</dbReference>
<name>A0A699XW79_TANCI</name>
<proteinExistence type="predicted"/>
<feature type="non-terminal residue" evidence="1">
    <location>
        <position position="1"/>
    </location>
</feature>
<gene>
    <name evidence="1" type="ORF">Tci_933170</name>
</gene>
<evidence type="ECO:0000313" key="1">
    <source>
        <dbReference type="EMBL" id="GFD61201.1"/>
    </source>
</evidence>